<dbReference type="GO" id="GO:0005737">
    <property type="term" value="C:cytoplasm"/>
    <property type="evidence" value="ECO:0007669"/>
    <property type="project" value="TreeGrafter"/>
</dbReference>
<dbReference type="AlphaFoldDB" id="A0A2R5H256"/>
<dbReference type="GO" id="GO:0016491">
    <property type="term" value="F:oxidoreductase activity"/>
    <property type="evidence" value="ECO:0007669"/>
    <property type="project" value="TreeGrafter"/>
</dbReference>
<dbReference type="InterPro" id="IPR051468">
    <property type="entry name" value="Fungal_SecMetab_SDRs"/>
</dbReference>
<accession>A0A2R5H256</accession>
<dbReference type="Pfam" id="PF00106">
    <property type="entry name" value="adh_short"/>
    <property type="match status" value="1"/>
</dbReference>
<dbReference type="Proteomes" id="UP000241890">
    <property type="component" value="Unassembled WGS sequence"/>
</dbReference>
<dbReference type="SUPFAM" id="SSF51735">
    <property type="entry name" value="NAD(P)-binding Rossmann-fold domains"/>
    <property type="match status" value="1"/>
</dbReference>
<feature type="compositionally biased region" description="Low complexity" evidence="1">
    <location>
        <begin position="442"/>
        <end position="452"/>
    </location>
</feature>
<gene>
    <name evidence="2" type="ORF">FCC1311_106882</name>
</gene>
<keyword evidence="3" id="KW-1185">Reference proteome</keyword>
<evidence type="ECO:0000256" key="1">
    <source>
        <dbReference type="SAM" id="MobiDB-lite"/>
    </source>
</evidence>
<sequence>MMREDAETSGGGAPDEAATGAEQAQAQEQEQGRREGEAGEEPNDEKKEDPEDVGPLPFSQEDLEAAIRVGEALKRDGDLYERKDMRPLRIAWGGFIQQRARKMFNVKSKFDERKQREMRQRAHDKRILEQRRLRAQRLAHLKALQNASNSALAAIPDGAVDDGINTSAGTAGGAESVVQLLRAEGALADDEGTPHKKLKLDDGDAKAADARGHTSEGGEGANASNNENDDDDEGDLLHRPRSCYCCKARFFKMHQFYDSFCPTCAKLNWDKRFQTCDMKGKFVLVTGGRVKIGYQIALKCLRMGAHVIVTTRFTADAALRFAKEKDFGSFKDRLKIEGLDFRDIKAVEGFALTLARRLDRLDVIINNACQTIRRPPQYYKHLLPTEEAFLKLRDGTMKEADLPPGLVPAQVEAANAVIDETPWHGLTAQDAAIKDSVPDVAGVSGTAASASSGKEDNDANGASSSDATENDTVSKRSKTSASSQVLSSAHMTQTALAPDDVENSEEVFPTGQVDVNGQQIDLRKRTSWVLTLSEVSTAEIVEVLAVNAVAPMILAGKLKGLMVKTRDDDRAANRKDDGRYIVNVSAMEGKFNRVKSPFHAHTNAAKSSLNMVTLTSGPDYAQHGIFMTAVDTGWVNIELPTLEAARVVKTNNFQTPIDEVDAAARVLDPVVSGMLDPEKRQHSVFLKDYHITEW</sequence>
<dbReference type="InterPro" id="IPR002347">
    <property type="entry name" value="SDR_fam"/>
</dbReference>
<dbReference type="PANTHER" id="PTHR43544:SF2">
    <property type="entry name" value="OXIDOREDUCTASE"/>
    <property type="match status" value="1"/>
</dbReference>
<feature type="compositionally biased region" description="Basic and acidic residues" evidence="1">
    <location>
        <begin position="199"/>
        <end position="216"/>
    </location>
</feature>
<dbReference type="OrthoDB" id="191139at2759"/>
<dbReference type="InParanoid" id="A0A2R5H256"/>
<feature type="region of interest" description="Disordered" evidence="1">
    <location>
        <begin position="442"/>
        <end position="493"/>
    </location>
</feature>
<dbReference type="EMBL" id="BEYU01000196">
    <property type="protein sequence ID" value="GBG34464.1"/>
    <property type="molecule type" value="Genomic_DNA"/>
</dbReference>
<dbReference type="InterPro" id="IPR036291">
    <property type="entry name" value="NAD(P)-bd_dom_sf"/>
</dbReference>
<organism evidence="2 3">
    <name type="scientific">Hondaea fermentalgiana</name>
    <dbReference type="NCBI Taxonomy" id="2315210"/>
    <lineage>
        <taxon>Eukaryota</taxon>
        <taxon>Sar</taxon>
        <taxon>Stramenopiles</taxon>
        <taxon>Bigyra</taxon>
        <taxon>Labyrinthulomycetes</taxon>
        <taxon>Thraustochytrida</taxon>
        <taxon>Thraustochytriidae</taxon>
        <taxon>Hondaea</taxon>
    </lineage>
</organism>
<evidence type="ECO:0000313" key="3">
    <source>
        <dbReference type="Proteomes" id="UP000241890"/>
    </source>
</evidence>
<feature type="compositionally biased region" description="Low complexity" evidence="1">
    <location>
        <begin position="16"/>
        <end position="29"/>
    </location>
</feature>
<feature type="compositionally biased region" description="Polar residues" evidence="1">
    <location>
        <begin position="460"/>
        <end position="471"/>
    </location>
</feature>
<dbReference type="Gene3D" id="3.40.50.720">
    <property type="entry name" value="NAD(P)-binding Rossmann-like Domain"/>
    <property type="match status" value="2"/>
</dbReference>
<dbReference type="PANTHER" id="PTHR43544">
    <property type="entry name" value="SHORT-CHAIN DEHYDROGENASE/REDUCTASE"/>
    <property type="match status" value="1"/>
</dbReference>
<proteinExistence type="predicted"/>
<evidence type="ECO:0000313" key="2">
    <source>
        <dbReference type="EMBL" id="GBG34464.1"/>
    </source>
</evidence>
<protein>
    <submittedName>
        <fullName evidence="2">Hydroxysteroid 11-beta-dehydrogenase 1-like protein A</fullName>
    </submittedName>
</protein>
<feature type="region of interest" description="Disordered" evidence="1">
    <location>
        <begin position="1"/>
        <end position="64"/>
    </location>
</feature>
<feature type="region of interest" description="Disordered" evidence="1">
    <location>
        <begin position="186"/>
        <end position="233"/>
    </location>
</feature>
<comment type="caution">
    <text evidence="2">The sequence shown here is derived from an EMBL/GenBank/DDBJ whole genome shotgun (WGS) entry which is preliminary data.</text>
</comment>
<feature type="compositionally biased region" description="Polar residues" evidence="1">
    <location>
        <begin position="479"/>
        <end position="493"/>
    </location>
</feature>
<name>A0A2R5H256_9STRA</name>
<reference evidence="2 3" key="1">
    <citation type="submission" date="2017-12" db="EMBL/GenBank/DDBJ databases">
        <title>Sequencing, de novo assembly and annotation of complete genome of a new Thraustochytrid species, strain FCC1311.</title>
        <authorList>
            <person name="Sedici K."/>
            <person name="Godart F."/>
            <person name="Aiese Cigliano R."/>
            <person name="Sanseverino W."/>
            <person name="Barakat M."/>
            <person name="Ortet P."/>
            <person name="Marechal E."/>
            <person name="Cagnac O."/>
            <person name="Amato A."/>
        </authorList>
    </citation>
    <scope>NUCLEOTIDE SEQUENCE [LARGE SCALE GENOMIC DNA]</scope>
</reference>